<evidence type="ECO:0000313" key="4">
    <source>
        <dbReference type="EMBL" id="KAB2382926.1"/>
    </source>
</evidence>
<dbReference type="RefSeq" id="WP_151540312.1">
    <property type="nucleotide sequence ID" value="NZ_WBMR01000028.1"/>
</dbReference>
<dbReference type="InterPro" id="IPR036291">
    <property type="entry name" value="NAD(P)-bd_dom_sf"/>
</dbReference>
<dbReference type="InterPro" id="IPR002347">
    <property type="entry name" value="SDR_fam"/>
</dbReference>
<gene>
    <name evidence="4" type="ORF">F9B16_13135</name>
</gene>
<comment type="similarity">
    <text evidence="1">Belongs to the short-chain dehydrogenases/reductases (SDR) family.</text>
</comment>
<dbReference type="InterPro" id="IPR057326">
    <property type="entry name" value="KR_dom"/>
</dbReference>
<feature type="domain" description="Ketoreductase" evidence="3">
    <location>
        <begin position="11"/>
        <end position="183"/>
    </location>
</feature>
<dbReference type="PANTHER" id="PTHR42760">
    <property type="entry name" value="SHORT-CHAIN DEHYDROGENASES/REDUCTASES FAMILY MEMBER"/>
    <property type="match status" value="1"/>
</dbReference>
<evidence type="ECO:0000259" key="3">
    <source>
        <dbReference type="SMART" id="SM00822"/>
    </source>
</evidence>
<dbReference type="Pfam" id="PF13561">
    <property type="entry name" value="adh_short_C2"/>
    <property type="match status" value="1"/>
</dbReference>
<dbReference type="EMBL" id="WBMR01000028">
    <property type="protein sequence ID" value="KAB2382926.1"/>
    <property type="molecule type" value="Genomic_DNA"/>
</dbReference>
<keyword evidence="2" id="KW-0560">Oxidoreductase</keyword>
<dbReference type="FunFam" id="3.40.50.720:FF:000084">
    <property type="entry name" value="Short-chain dehydrogenase reductase"/>
    <property type="match status" value="1"/>
</dbReference>
<sequence>MTQEHEGLAGLRVLVTGGSRGLGAATARRFAAAGATVLTASRTAPPEDLPATFIPADLGTEEGVAELGRRVVDAVGGVDVLVDNAAAPATGPMPTLERSDATWLADLEMNLLSAVRLDRALVPGMVERGSGVVVHVSSISSRLPQPAEASYDASKAALNAYSRQLATEVGRHGVRVVCVLPGFIFTEGAAAHLQHIADGQGIGVEAVKQQIVDELKVPLGRPGEPEDVAEMIAFLASGRAKWLTGAQFRVDGGIIPVV</sequence>
<protein>
    <submittedName>
        <fullName evidence="4">SDR family oxidoreductase</fullName>
    </submittedName>
</protein>
<evidence type="ECO:0000256" key="2">
    <source>
        <dbReference type="ARBA" id="ARBA00023002"/>
    </source>
</evidence>
<dbReference type="GO" id="GO:0016616">
    <property type="term" value="F:oxidoreductase activity, acting on the CH-OH group of donors, NAD or NADP as acceptor"/>
    <property type="evidence" value="ECO:0007669"/>
    <property type="project" value="UniProtKB-ARBA"/>
</dbReference>
<reference evidence="4 5" key="1">
    <citation type="submission" date="2019-09" db="EMBL/GenBank/DDBJ databases">
        <title>Actinomadura physcomitrii sp. nov., a novel actinomycete isolated from moss [Physcomitrium sphaericum (Ludw) Fuernr].</title>
        <authorList>
            <person name="Liu C."/>
            <person name="Zhuang X."/>
        </authorList>
    </citation>
    <scope>NUCLEOTIDE SEQUENCE [LARGE SCALE GENOMIC DNA]</scope>
    <source>
        <strain evidence="4 5">CYP1-1B</strain>
    </source>
</reference>
<comment type="caution">
    <text evidence="4">The sequence shown here is derived from an EMBL/GenBank/DDBJ whole genome shotgun (WGS) entry which is preliminary data.</text>
</comment>
<dbReference type="OrthoDB" id="4350228at2"/>
<dbReference type="PRINTS" id="PR00081">
    <property type="entry name" value="GDHRDH"/>
</dbReference>
<accession>A0A6L3VVH6</accession>
<organism evidence="4 5">
    <name type="scientific">Actinomadura montaniterrae</name>
    <dbReference type="NCBI Taxonomy" id="1803903"/>
    <lineage>
        <taxon>Bacteria</taxon>
        <taxon>Bacillati</taxon>
        <taxon>Actinomycetota</taxon>
        <taxon>Actinomycetes</taxon>
        <taxon>Streptosporangiales</taxon>
        <taxon>Thermomonosporaceae</taxon>
        <taxon>Actinomadura</taxon>
    </lineage>
</organism>
<dbReference type="PRINTS" id="PR00080">
    <property type="entry name" value="SDRFAMILY"/>
</dbReference>
<proteinExistence type="inferred from homology"/>
<evidence type="ECO:0000256" key="1">
    <source>
        <dbReference type="ARBA" id="ARBA00006484"/>
    </source>
</evidence>
<name>A0A6L3VVH6_9ACTN</name>
<dbReference type="NCBIfam" id="NF005095">
    <property type="entry name" value="PRK06523.1"/>
    <property type="match status" value="1"/>
</dbReference>
<keyword evidence="5" id="KW-1185">Reference proteome</keyword>
<dbReference type="SMART" id="SM00822">
    <property type="entry name" value="PKS_KR"/>
    <property type="match status" value="1"/>
</dbReference>
<dbReference type="Gene3D" id="3.40.50.720">
    <property type="entry name" value="NAD(P)-binding Rossmann-like Domain"/>
    <property type="match status" value="1"/>
</dbReference>
<dbReference type="PANTHER" id="PTHR42760:SF133">
    <property type="entry name" value="3-OXOACYL-[ACYL-CARRIER-PROTEIN] REDUCTASE"/>
    <property type="match status" value="1"/>
</dbReference>
<dbReference type="AlphaFoldDB" id="A0A6L3VVH6"/>
<dbReference type="SUPFAM" id="SSF51735">
    <property type="entry name" value="NAD(P)-binding Rossmann-fold domains"/>
    <property type="match status" value="1"/>
</dbReference>
<dbReference type="Proteomes" id="UP000483004">
    <property type="component" value="Unassembled WGS sequence"/>
</dbReference>
<evidence type="ECO:0000313" key="5">
    <source>
        <dbReference type="Proteomes" id="UP000483004"/>
    </source>
</evidence>